<dbReference type="PROSITE" id="PS51821">
    <property type="entry name" value="VELVET"/>
    <property type="match status" value="1"/>
</dbReference>
<feature type="compositionally biased region" description="Polar residues" evidence="6">
    <location>
        <begin position="26"/>
        <end position="37"/>
    </location>
</feature>
<dbReference type="Pfam" id="PF11754">
    <property type="entry name" value="Velvet"/>
    <property type="match status" value="2"/>
</dbReference>
<evidence type="ECO:0000259" key="7">
    <source>
        <dbReference type="PROSITE" id="PS51821"/>
    </source>
</evidence>
<keyword evidence="4" id="KW-0804">Transcription</keyword>
<feature type="domain" description="Velvet" evidence="7">
    <location>
        <begin position="95"/>
        <end position="277"/>
    </location>
</feature>
<dbReference type="Gene3D" id="2.60.40.3960">
    <property type="entry name" value="Velvet domain"/>
    <property type="match status" value="1"/>
</dbReference>
<dbReference type="InterPro" id="IPR021740">
    <property type="entry name" value="Velvet"/>
</dbReference>
<protein>
    <recommendedName>
        <fullName evidence="7">Velvet domain-containing protein</fullName>
    </recommendedName>
</protein>
<feature type="compositionally biased region" description="Polar residues" evidence="6">
    <location>
        <begin position="79"/>
        <end position="95"/>
    </location>
</feature>
<feature type="compositionally biased region" description="Basic and acidic residues" evidence="6">
    <location>
        <begin position="278"/>
        <end position="299"/>
    </location>
</feature>
<evidence type="ECO:0000256" key="1">
    <source>
        <dbReference type="ARBA" id="ARBA00004123"/>
    </source>
</evidence>
<comment type="subcellular location">
    <subcellularLocation>
        <location evidence="1">Nucleus</location>
    </subcellularLocation>
</comment>
<dbReference type="InterPro" id="IPR037525">
    <property type="entry name" value="Velvet_dom"/>
</dbReference>
<feature type="region of interest" description="Disordered" evidence="6">
    <location>
        <begin position="26"/>
        <end position="69"/>
    </location>
</feature>
<dbReference type="InterPro" id="IPR038491">
    <property type="entry name" value="Velvet_dom_sf"/>
</dbReference>
<evidence type="ECO:0000256" key="2">
    <source>
        <dbReference type="ARBA" id="ARBA00022969"/>
    </source>
</evidence>
<feature type="region of interest" description="Disordered" evidence="6">
    <location>
        <begin position="79"/>
        <end position="98"/>
    </location>
</feature>
<dbReference type="OrthoDB" id="3056235at2759"/>
<feature type="compositionally biased region" description="Pro residues" evidence="6">
    <location>
        <begin position="39"/>
        <end position="54"/>
    </location>
</feature>
<dbReference type="PANTHER" id="PTHR33572:SF17">
    <property type="entry name" value="SEXUAL DEVELOPMENT REGULATOR VELC"/>
    <property type="match status" value="1"/>
</dbReference>
<evidence type="ECO:0000256" key="6">
    <source>
        <dbReference type="SAM" id="MobiDB-lite"/>
    </source>
</evidence>
<dbReference type="Proteomes" id="UP000078559">
    <property type="component" value="Chromosome 1"/>
</dbReference>
<keyword evidence="2" id="KW-0749">Sporulation</keyword>
<gene>
    <name evidence="8" type="ORF">VM1G_00242</name>
</gene>
<name>A0A194VL55_CYTMA</name>
<dbReference type="AlphaFoldDB" id="A0A194VL55"/>
<keyword evidence="5" id="KW-0539">Nucleus</keyword>
<dbReference type="GO" id="GO:0005634">
    <property type="term" value="C:nucleus"/>
    <property type="evidence" value="ECO:0007669"/>
    <property type="project" value="UniProtKB-SubCell"/>
</dbReference>
<evidence type="ECO:0000256" key="3">
    <source>
        <dbReference type="ARBA" id="ARBA00023015"/>
    </source>
</evidence>
<reference evidence="8" key="1">
    <citation type="submission" date="2014-12" db="EMBL/GenBank/DDBJ databases">
        <title>Genome Sequence of Valsa Canker Pathogens Uncovers a Specific Adaption of Colonization on Woody Bark.</title>
        <authorList>
            <person name="Yin Z."/>
            <person name="Liu H."/>
            <person name="Gao X."/>
            <person name="Li Z."/>
            <person name="Song N."/>
            <person name="Ke X."/>
            <person name="Dai Q."/>
            <person name="Wu Y."/>
            <person name="Sun Y."/>
            <person name="Xu J.-R."/>
            <person name="Kang Z.K."/>
            <person name="Wang L."/>
            <person name="Huang L."/>
        </authorList>
    </citation>
    <scope>NUCLEOTIDE SEQUENCE [LARGE SCALE GENOMIC DNA]</scope>
    <source>
        <strain evidence="8">03-8</strain>
    </source>
</reference>
<keyword evidence="9" id="KW-1185">Reference proteome</keyword>
<organism evidence="8 9">
    <name type="scientific">Cytospora mali</name>
    <name type="common">Apple Valsa canker fungus</name>
    <name type="synonym">Valsa mali</name>
    <dbReference type="NCBI Taxonomy" id="578113"/>
    <lineage>
        <taxon>Eukaryota</taxon>
        <taxon>Fungi</taxon>
        <taxon>Dikarya</taxon>
        <taxon>Ascomycota</taxon>
        <taxon>Pezizomycotina</taxon>
        <taxon>Sordariomycetes</taxon>
        <taxon>Sordariomycetidae</taxon>
        <taxon>Diaporthales</taxon>
        <taxon>Cytosporaceae</taxon>
        <taxon>Cytospora</taxon>
    </lineage>
</organism>
<feature type="region of interest" description="Disordered" evidence="6">
    <location>
        <begin position="276"/>
        <end position="317"/>
    </location>
</feature>
<dbReference type="PANTHER" id="PTHR33572">
    <property type="entry name" value="SPORE DEVELOPMENT REGULATOR VOSA"/>
    <property type="match status" value="1"/>
</dbReference>
<proteinExistence type="predicted"/>
<evidence type="ECO:0000256" key="4">
    <source>
        <dbReference type="ARBA" id="ARBA00023163"/>
    </source>
</evidence>
<dbReference type="SMR" id="A0A194VL55"/>
<sequence>MSHQPGQVPTATGQYLPGRIPGFTNTVASGSVTTNITPEYPPAPPMPSQAPSPPNSQTQSPRQDARSSMTVRALLNDDSATPVSPIQGPSQTPQPDNLHYDLSIRQQPARARSCGFGDRDRRVIDPPPILQLKIDTPGLSREEISKKLRLPSYVVHCSIWSEDGEEEMSGMPDDYTRQKRLMGSLVASPFVGFDEHGKEGCFFCFPDISCRTPGRYRLKFVLVVLDWPLRPNARSMVRAELLSEVFQTFSAKDFPGMLESTPLAKALKYQGCNIPTKKGNDKGGKMDDGEDRSDGEATPRRKRARNNNLMLLGRSRL</sequence>
<dbReference type="GO" id="GO:0030435">
    <property type="term" value="P:sporulation resulting in formation of a cellular spore"/>
    <property type="evidence" value="ECO:0007669"/>
    <property type="project" value="UniProtKB-KW"/>
</dbReference>
<evidence type="ECO:0000313" key="9">
    <source>
        <dbReference type="Proteomes" id="UP000078559"/>
    </source>
</evidence>
<keyword evidence="3" id="KW-0805">Transcription regulation</keyword>
<evidence type="ECO:0000256" key="5">
    <source>
        <dbReference type="ARBA" id="ARBA00023242"/>
    </source>
</evidence>
<dbReference type="EMBL" id="CM003098">
    <property type="protein sequence ID" value="KUI64732.1"/>
    <property type="molecule type" value="Genomic_DNA"/>
</dbReference>
<evidence type="ECO:0000313" key="8">
    <source>
        <dbReference type="EMBL" id="KUI64732.1"/>
    </source>
</evidence>
<accession>A0A194VL55</accession>